<dbReference type="CDD" id="cd00085">
    <property type="entry name" value="HNHc"/>
    <property type="match status" value="1"/>
</dbReference>
<dbReference type="AlphaFoldDB" id="A0A919PCI3"/>
<dbReference type="InterPro" id="IPR003615">
    <property type="entry name" value="HNH_nuc"/>
</dbReference>
<reference evidence="3" key="1">
    <citation type="submission" date="2021-01" db="EMBL/GenBank/DDBJ databases">
        <title>Whole genome shotgun sequence of Cellulomonas pakistanensis NBRC 110800.</title>
        <authorList>
            <person name="Komaki H."/>
            <person name="Tamura T."/>
        </authorList>
    </citation>
    <scope>NUCLEOTIDE SEQUENCE</scope>
    <source>
        <strain evidence="3">NBRC 110800</strain>
    </source>
</reference>
<dbReference type="InterPro" id="IPR003870">
    <property type="entry name" value="DUF222"/>
</dbReference>
<feature type="compositionally biased region" description="Low complexity" evidence="1">
    <location>
        <begin position="325"/>
        <end position="346"/>
    </location>
</feature>
<feature type="region of interest" description="Disordered" evidence="1">
    <location>
        <begin position="446"/>
        <end position="470"/>
    </location>
</feature>
<accession>A0A919PCI3</accession>
<feature type="compositionally biased region" description="Pro residues" evidence="1">
    <location>
        <begin position="521"/>
        <end position="534"/>
    </location>
</feature>
<proteinExistence type="predicted"/>
<feature type="compositionally biased region" description="Gly residues" evidence="1">
    <location>
        <begin position="30"/>
        <end position="48"/>
    </location>
</feature>
<evidence type="ECO:0000259" key="2">
    <source>
        <dbReference type="Pfam" id="PF02720"/>
    </source>
</evidence>
<feature type="region of interest" description="Disordered" evidence="1">
    <location>
        <begin position="1"/>
        <end position="48"/>
    </location>
</feature>
<evidence type="ECO:0000256" key="1">
    <source>
        <dbReference type="SAM" id="MobiDB-lite"/>
    </source>
</evidence>
<dbReference type="Pfam" id="PF02720">
    <property type="entry name" value="DUF222"/>
    <property type="match status" value="1"/>
</dbReference>
<dbReference type="Proteomes" id="UP000642125">
    <property type="component" value="Unassembled WGS sequence"/>
</dbReference>
<feature type="region of interest" description="Disordered" evidence="1">
    <location>
        <begin position="314"/>
        <end position="346"/>
    </location>
</feature>
<feature type="region of interest" description="Disordered" evidence="1">
    <location>
        <begin position="505"/>
        <end position="534"/>
    </location>
</feature>
<protein>
    <recommendedName>
        <fullName evidence="2">DUF222 domain-containing protein</fullName>
    </recommendedName>
</protein>
<gene>
    <name evidence="3" type="ORF">Cpa01nite_25370</name>
</gene>
<sequence length="534" mass="54324">MPDHLREHPAATPRGAGAHAAPGGAPSAAGGPGAGGAPGAGGGPGAGGAPGAGAGLGDRLDAMPAGAALLAELDAVDLDSLPSYELSEVVVQARRVSAHAHAIATAAAAALDRHPDLHHPDLRAVCRSLPAGTAFVHADVAAADLSARLLVPPGEAKLLIREGRAYAGPLAGTGAALADGRIEPAKARAIVRGAGDEPAHVAAAVEAEVLPRSAGRSVAQVRTDVARALDRVDPDGAADRHRTARSCRAVSRPKVLQDGMAGMWAVLPAAEAVQVDTVLDALARRAREAGDGRTLDQLRADELVDRVLGRSAQPVAPDGTVPARPAVADAGGASGAPAASGHGCPSIPRTVVHVTVPLTTLMGAGDEPADLAGYGPIAAQQARALALDLGSTWQRIVTDPLSGAVLDVGRTTYRPPAALADHVRHRDKYCSWPGCSVPAARCDLDHTEEYDPPPEGAPPRPLGTTSDGNLGPQCRTHHRLKTAGVVRVRQRTAGEFIWHTATGHSFRVRPGTEEPTLHLTGPPPPSPPPTPPPF</sequence>
<organism evidence="3 4">
    <name type="scientific">Cellulomonas pakistanensis</name>
    <dbReference type="NCBI Taxonomy" id="992287"/>
    <lineage>
        <taxon>Bacteria</taxon>
        <taxon>Bacillati</taxon>
        <taxon>Actinomycetota</taxon>
        <taxon>Actinomycetes</taxon>
        <taxon>Micrococcales</taxon>
        <taxon>Cellulomonadaceae</taxon>
        <taxon>Cellulomonas</taxon>
    </lineage>
</organism>
<evidence type="ECO:0000313" key="4">
    <source>
        <dbReference type="Proteomes" id="UP000642125"/>
    </source>
</evidence>
<evidence type="ECO:0000313" key="3">
    <source>
        <dbReference type="EMBL" id="GIG37156.1"/>
    </source>
</evidence>
<feature type="domain" description="DUF222" evidence="2">
    <location>
        <begin position="135"/>
        <end position="427"/>
    </location>
</feature>
<keyword evidence="4" id="KW-1185">Reference proteome</keyword>
<feature type="compositionally biased region" description="Low complexity" evidence="1">
    <location>
        <begin position="10"/>
        <end position="29"/>
    </location>
</feature>
<dbReference type="EMBL" id="BONO01000019">
    <property type="protein sequence ID" value="GIG37156.1"/>
    <property type="molecule type" value="Genomic_DNA"/>
</dbReference>
<name>A0A919PCI3_9CELL</name>
<comment type="caution">
    <text evidence="3">The sequence shown here is derived from an EMBL/GenBank/DDBJ whole genome shotgun (WGS) entry which is preliminary data.</text>
</comment>